<protein>
    <submittedName>
        <fullName evidence="2 4">Uncharacterized protein</fullName>
    </submittedName>
</protein>
<feature type="region of interest" description="Disordered" evidence="1">
    <location>
        <begin position="32"/>
        <end position="58"/>
    </location>
</feature>
<evidence type="ECO:0000313" key="2">
    <source>
        <dbReference type="EMBL" id="VDM46904.1"/>
    </source>
</evidence>
<accession>A0A183V4B3</accession>
<dbReference type="Proteomes" id="UP000050794">
    <property type="component" value="Unassembled WGS sequence"/>
</dbReference>
<reference evidence="4" key="1">
    <citation type="submission" date="2016-06" db="UniProtKB">
        <authorList>
            <consortium name="WormBaseParasite"/>
        </authorList>
    </citation>
    <scope>IDENTIFICATION</scope>
</reference>
<reference evidence="2 3" key="2">
    <citation type="submission" date="2018-11" db="EMBL/GenBank/DDBJ databases">
        <authorList>
            <consortium name="Pathogen Informatics"/>
        </authorList>
    </citation>
    <scope>NUCLEOTIDE SEQUENCE [LARGE SCALE GENOMIC DNA]</scope>
</reference>
<evidence type="ECO:0000256" key="1">
    <source>
        <dbReference type="SAM" id="MobiDB-lite"/>
    </source>
</evidence>
<feature type="compositionally biased region" description="Polar residues" evidence="1">
    <location>
        <begin position="46"/>
        <end position="56"/>
    </location>
</feature>
<evidence type="ECO:0000313" key="3">
    <source>
        <dbReference type="Proteomes" id="UP000050794"/>
    </source>
</evidence>
<organism evidence="3 4">
    <name type="scientific">Toxocara canis</name>
    <name type="common">Canine roundworm</name>
    <dbReference type="NCBI Taxonomy" id="6265"/>
    <lineage>
        <taxon>Eukaryota</taxon>
        <taxon>Metazoa</taxon>
        <taxon>Ecdysozoa</taxon>
        <taxon>Nematoda</taxon>
        <taxon>Chromadorea</taxon>
        <taxon>Rhabditida</taxon>
        <taxon>Spirurina</taxon>
        <taxon>Ascaridomorpha</taxon>
        <taxon>Ascaridoidea</taxon>
        <taxon>Toxocaridae</taxon>
        <taxon>Toxocara</taxon>
    </lineage>
</organism>
<gene>
    <name evidence="2" type="ORF">TCNE_LOCUS15583</name>
</gene>
<dbReference type="WBParaSite" id="TCNE_0001558401-mRNA-1">
    <property type="protein sequence ID" value="TCNE_0001558401-mRNA-1"/>
    <property type="gene ID" value="TCNE_0001558401"/>
</dbReference>
<name>A0A183V4B3_TOXCA</name>
<proteinExistence type="predicted"/>
<evidence type="ECO:0000313" key="4">
    <source>
        <dbReference type="WBParaSite" id="TCNE_0001558401-mRNA-1"/>
    </source>
</evidence>
<dbReference type="AlphaFoldDB" id="A0A183V4B3"/>
<sequence length="116" mass="12822">MHGAYHAYVASHIMRRVQLAPQEELIHHFLRVPESRTSGGSGRTSPSVAGSMQSDPESCLDDARYMQEDSDNEMLAINCVTYSLPSIVTSYALENRVNADSTLELDAVVRCEHLAI</sequence>
<dbReference type="EMBL" id="UYWY01022965">
    <property type="protein sequence ID" value="VDM46904.1"/>
    <property type="molecule type" value="Genomic_DNA"/>
</dbReference>
<keyword evidence="3" id="KW-1185">Reference proteome</keyword>